<gene>
    <name evidence="1" type="ORF">ACJRO7_010074</name>
</gene>
<name>A0ABD3LED7_EUCGL</name>
<dbReference type="AlphaFoldDB" id="A0ABD3LED7"/>
<comment type="caution">
    <text evidence="1">The sequence shown here is derived from an EMBL/GenBank/DDBJ whole genome shotgun (WGS) entry which is preliminary data.</text>
</comment>
<keyword evidence="2" id="KW-1185">Reference proteome</keyword>
<evidence type="ECO:0000313" key="1">
    <source>
        <dbReference type="EMBL" id="KAL3748928.1"/>
    </source>
</evidence>
<protein>
    <submittedName>
        <fullName evidence="1">Uncharacterized protein</fullName>
    </submittedName>
</protein>
<reference evidence="1 2" key="1">
    <citation type="submission" date="2024-11" db="EMBL/GenBank/DDBJ databases">
        <title>Chromosome-level genome assembly of Eucalyptus globulus Labill. provides insights into its genome evolution.</title>
        <authorList>
            <person name="Li X."/>
        </authorList>
    </citation>
    <scope>NUCLEOTIDE SEQUENCE [LARGE SCALE GENOMIC DNA]</scope>
    <source>
        <strain evidence="1">CL2024</strain>
        <tissue evidence="1">Fresh tender leaves</tissue>
    </source>
</reference>
<dbReference type="EMBL" id="JBJKBG010000002">
    <property type="protein sequence ID" value="KAL3748928.1"/>
    <property type="molecule type" value="Genomic_DNA"/>
</dbReference>
<proteinExistence type="predicted"/>
<sequence length="107" mass="11958">MGPKRRSSSSLAFLSRLHSTLTLSKLLQQQVIHLSTWSAAANKAEIQWLSNAERSAYFASREAMGVLWLVLQGDAWWRAVGSIKSLIYSSSVRNKSHFRFGVPNAHA</sequence>
<evidence type="ECO:0000313" key="2">
    <source>
        <dbReference type="Proteomes" id="UP001634007"/>
    </source>
</evidence>
<organism evidence="1 2">
    <name type="scientific">Eucalyptus globulus</name>
    <name type="common">Tasmanian blue gum</name>
    <dbReference type="NCBI Taxonomy" id="34317"/>
    <lineage>
        <taxon>Eukaryota</taxon>
        <taxon>Viridiplantae</taxon>
        <taxon>Streptophyta</taxon>
        <taxon>Embryophyta</taxon>
        <taxon>Tracheophyta</taxon>
        <taxon>Spermatophyta</taxon>
        <taxon>Magnoliopsida</taxon>
        <taxon>eudicotyledons</taxon>
        <taxon>Gunneridae</taxon>
        <taxon>Pentapetalae</taxon>
        <taxon>rosids</taxon>
        <taxon>malvids</taxon>
        <taxon>Myrtales</taxon>
        <taxon>Myrtaceae</taxon>
        <taxon>Myrtoideae</taxon>
        <taxon>Eucalypteae</taxon>
        <taxon>Eucalyptus</taxon>
    </lineage>
</organism>
<dbReference type="Proteomes" id="UP001634007">
    <property type="component" value="Unassembled WGS sequence"/>
</dbReference>
<accession>A0ABD3LED7</accession>